<evidence type="ECO:0000259" key="6">
    <source>
        <dbReference type="Pfam" id="PF04130"/>
    </source>
</evidence>
<name>A0A7S0NR59_9EUKA</name>
<organism evidence="8">
    <name type="scientific">Calcidiscus leptoporus</name>
    <dbReference type="NCBI Taxonomy" id="127549"/>
    <lineage>
        <taxon>Eukaryota</taxon>
        <taxon>Haptista</taxon>
        <taxon>Haptophyta</taxon>
        <taxon>Prymnesiophyceae</taxon>
        <taxon>Coccolithales</taxon>
        <taxon>Calcidiscaceae</taxon>
        <taxon>Calcidiscus</taxon>
    </lineage>
</organism>
<proteinExistence type="inferred from homology"/>
<dbReference type="InterPro" id="IPR007259">
    <property type="entry name" value="GCP"/>
</dbReference>
<feature type="domain" description="Gamma tubulin complex component C-terminal" evidence="6">
    <location>
        <begin position="148"/>
        <end position="483"/>
    </location>
</feature>
<evidence type="ECO:0000256" key="3">
    <source>
        <dbReference type="ARBA" id="ARBA00022701"/>
    </source>
</evidence>
<dbReference type="EMBL" id="HBER01009762">
    <property type="protein sequence ID" value="CAD8529603.1"/>
    <property type="molecule type" value="Transcribed_RNA"/>
</dbReference>
<reference evidence="8" key="1">
    <citation type="submission" date="2021-01" db="EMBL/GenBank/DDBJ databases">
        <authorList>
            <person name="Corre E."/>
            <person name="Pelletier E."/>
            <person name="Niang G."/>
            <person name="Scheremetjew M."/>
            <person name="Finn R."/>
            <person name="Kale V."/>
            <person name="Holt S."/>
            <person name="Cochrane G."/>
            <person name="Meng A."/>
            <person name="Brown T."/>
            <person name="Cohen L."/>
        </authorList>
    </citation>
    <scope>NUCLEOTIDE SEQUENCE</scope>
    <source>
        <strain evidence="8">RCC1130</strain>
    </source>
</reference>
<dbReference type="InterPro" id="IPR040457">
    <property type="entry name" value="GCP_C"/>
</dbReference>
<evidence type="ECO:0000256" key="4">
    <source>
        <dbReference type="ARBA" id="ARBA00023212"/>
    </source>
</evidence>
<keyword evidence="2 5" id="KW-0963">Cytoplasm</keyword>
<dbReference type="GO" id="GO:0051321">
    <property type="term" value="P:meiotic cell cycle"/>
    <property type="evidence" value="ECO:0007669"/>
    <property type="project" value="TreeGrafter"/>
</dbReference>
<dbReference type="PANTHER" id="PTHR19302:SF13">
    <property type="entry name" value="GAMMA-TUBULIN COMPLEX COMPONENT 2"/>
    <property type="match status" value="1"/>
</dbReference>
<evidence type="ECO:0000256" key="2">
    <source>
        <dbReference type="ARBA" id="ARBA00022490"/>
    </source>
</evidence>
<dbReference type="GO" id="GO:0031122">
    <property type="term" value="P:cytoplasmic microtubule organization"/>
    <property type="evidence" value="ECO:0007669"/>
    <property type="project" value="TreeGrafter"/>
</dbReference>
<keyword evidence="4 5" id="KW-0206">Cytoskeleton</keyword>
<dbReference type="InterPro" id="IPR042241">
    <property type="entry name" value="GCP_C_sf"/>
</dbReference>
<sequence>MAGDEEGVALYDYLLERASVPFFEMLGAWLYRGVCSDPYGDEFMVRELPQMSKEELTTDFNCAYWQRRFLLAREQVPAFLEPLANTILDCGKYLHIVRECGQSPSNPAASRTPLQYSADHRKLRLAIEAAREWASALVLELMIGEQRLMARLASIKHYFLLDQGDFFVHFLDSAEEELVKPVSQISRGRLHSKLELSLRQAAISDPYKESLSCDLLPYNLTNQLLRIINAARATATPHEQQQAERTPGLDAFTFDYKVQWPLSLVLSKNAITKYQLLFRHLFHCKHVERQLSSSWLSQQEGKALPSAVFSSSYGLRQRMLHFLQNIEYYMMFEVLEPNWHMLKLRLQAARRVDELISHHQDFLDVCLKECMLRDAVLLKLLAKLLTICVIFADQTRLVMGKVSEVLALHPLDTYGPRRREQRATLMGKVEDTISGFNHYVKVQKLGARFDEELRRLLEELRKQAHKEWNLAHLCSRLDYNNYWQQYRLQ</sequence>
<feature type="domain" description="Gamma tubulin complex component protein N-terminal" evidence="7">
    <location>
        <begin position="3"/>
        <end position="145"/>
    </location>
</feature>
<dbReference type="GO" id="GO:0043015">
    <property type="term" value="F:gamma-tubulin binding"/>
    <property type="evidence" value="ECO:0007669"/>
    <property type="project" value="InterPro"/>
</dbReference>
<dbReference type="Gene3D" id="1.20.120.1900">
    <property type="entry name" value="Gamma-tubulin complex, C-terminal domain"/>
    <property type="match status" value="1"/>
</dbReference>
<dbReference type="PANTHER" id="PTHR19302">
    <property type="entry name" value="GAMMA TUBULIN COMPLEX PROTEIN"/>
    <property type="match status" value="1"/>
</dbReference>
<evidence type="ECO:0000256" key="5">
    <source>
        <dbReference type="RuleBase" id="RU363050"/>
    </source>
</evidence>
<gene>
    <name evidence="8" type="ORF">CLEP1334_LOCUS4855</name>
</gene>
<dbReference type="GO" id="GO:0051011">
    <property type="term" value="F:microtubule minus-end binding"/>
    <property type="evidence" value="ECO:0007669"/>
    <property type="project" value="TreeGrafter"/>
</dbReference>
<comment type="subcellular location">
    <subcellularLocation>
        <location evidence="5">Cytoplasm</location>
        <location evidence="5">Cytoskeleton</location>
        <location evidence="5">Microtubule organizing center</location>
    </subcellularLocation>
</comment>
<evidence type="ECO:0000256" key="1">
    <source>
        <dbReference type="ARBA" id="ARBA00010337"/>
    </source>
</evidence>
<dbReference type="Pfam" id="PF04130">
    <property type="entry name" value="GCP_C_terminal"/>
    <property type="match status" value="1"/>
</dbReference>
<evidence type="ECO:0000313" key="8">
    <source>
        <dbReference type="EMBL" id="CAD8529603.1"/>
    </source>
</evidence>
<protein>
    <recommendedName>
        <fullName evidence="5">Spindle pole body component</fullName>
    </recommendedName>
</protein>
<comment type="similarity">
    <text evidence="1 5">Belongs to the TUBGCP family.</text>
</comment>
<dbReference type="GO" id="GO:0005874">
    <property type="term" value="C:microtubule"/>
    <property type="evidence" value="ECO:0007669"/>
    <property type="project" value="UniProtKB-KW"/>
</dbReference>
<dbReference type="GO" id="GO:0051225">
    <property type="term" value="P:spindle assembly"/>
    <property type="evidence" value="ECO:0007669"/>
    <property type="project" value="TreeGrafter"/>
</dbReference>
<dbReference type="GO" id="GO:0007020">
    <property type="term" value="P:microtubule nucleation"/>
    <property type="evidence" value="ECO:0007669"/>
    <property type="project" value="InterPro"/>
</dbReference>
<dbReference type="GO" id="GO:0000278">
    <property type="term" value="P:mitotic cell cycle"/>
    <property type="evidence" value="ECO:0007669"/>
    <property type="project" value="TreeGrafter"/>
</dbReference>
<dbReference type="AlphaFoldDB" id="A0A7S0NR59"/>
<dbReference type="GO" id="GO:0000922">
    <property type="term" value="C:spindle pole"/>
    <property type="evidence" value="ECO:0007669"/>
    <property type="project" value="InterPro"/>
</dbReference>
<accession>A0A7S0NR59</accession>
<dbReference type="InterPro" id="IPR041470">
    <property type="entry name" value="GCP_N"/>
</dbReference>
<evidence type="ECO:0000259" key="7">
    <source>
        <dbReference type="Pfam" id="PF17681"/>
    </source>
</evidence>
<dbReference type="GO" id="GO:0000930">
    <property type="term" value="C:gamma-tubulin complex"/>
    <property type="evidence" value="ECO:0007669"/>
    <property type="project" value="TreeGrafter"/>
</dbReference>
<keyword evidence="3 5" id="KW-0493">Microtubule</keyword>
<dbReference type="Pfam" id="PF17681">
    <property type="entry name" value="GCP_N_terminal"/>
    <property type="match status" value="1"/>
</dbReference>